<sequence>MSTAERTPTRMNNPPTTPKPQPKVSRWAYVLIVIGLLALFDVIGLESFGTPLVMIGIGVALLTRPYAWGRTLGLVLVSLVLVVIGGWYFIRPALPAGPSTQTVSLPLSAARAEIQLATTVGRLDIGPTTSGKLIDGTLNLGRNDRLDRTFSTRGDTQVVSLAARNTGPNVILPWNNGLINSRWIIGLTPSVPLVLRVETGVGESTLNLEGLKVTDLSLRVGVGQATVHLPATGIVTAAINGGVGQLLVTLPRSMEARIKVDSGIGAVRVLGDFQRDGDTYTSSGYAGASNRTDLQIDGGIGQITVEQAGR</sequence>
<dbReference type="EMBL" id="VKDB01000051">
    <property type="protein sequence ID" value="TSA79059.1"/>
    <property type="molecule type" value="Genomic_DNA"/>
</dbReference>
<dbReference type="Proteomes" id="UP000316092">
    <property type="component" value="Unassembled WGS sequence"/>
</dbReference>
<keyword evidence="2" id="KW-1133">Transmembrane helix</keyword>
<keyword evidence="2" id="KW-0472">Membrane</keyword>
<organism evidence="3 4">
    <name type="scientific">Deinococcus detaillensis</name>
    <dbReference type="NCBI Taxonomy" id="2592048"/>
    <lineage>
        <taxon>Bacteria</taxon>
        <taxon>Thermotogati</taxon>
        <taxon>Deinococcota</taxon>
        <taxon>Deinococci</taxon>
        <taxon>Deinococcales</taxon>
        <taxon>Deinococcaceae</taxon>
        <taxon>Deinococcus</taxon>
    </lineage>
</organism>
<dbReference type="RefSeq" id="WP_143722249.1">
    <property type="nucleotide sequence ID" value="NZ_VKDB01000051.1"/>
</dbReference>
<keyword evidence="4" id="KW-1185">Reference proteome</keyword>
<evidence type="ECO:0000313" key="4">
    <source>
        <dbReference type="Proteomes" id="UP000316092"/>
    </source>
</evidence>
<feature type="transmembrane region" description="Helical" evidence="2">
    <location>
        <begin position="27"/>
        <end position="60"/>
    </location>
</feature>
<name>A0A553UFR9_9DEIO</name>
<feature type="region of interest" description="Disordered" evidence="1">
    <location>
        <begin position="1"/>
        <end position="22"/>
    </location>
</feature>
<evidence type="ECO:0008006" key="5">
    <source>
        <dbReference type="Google" id="ProtNLM"/>
    </source>
</evidence>
<comment type="caution">
    <text evidence="3">The sequence shown here is derived from an EMBL/GenBank/DDBJ whole genome shotgun (WGS) entry which is preliminary data.</text>
</comment>
<reference evidence="3 4" key="1">
    <citation type="submission" date="2019-07" db="EMBL/GenBank/DDBJ databases">
        <title>Deinococcus detaillus sp. nov., isolated from humus soil in Antarctica.</title>
        <authorList>
            <person name="Zhang K."/>
        </authorList>
    </citation>
    <scope>NUCLEOTIDE SEQUENCE [LARGE SCALE GENOMIC DNA]</scope>
    <source>
        <strain evidence="3 4">H1</strain>
    </source>
</reference>
<protein>
    <recommendedName>
        <fullName evidence="5">DUF2154 domain-containing protein</fullName>
    </recommendedName>
</protein>
<gene>
    <name evidence="3" type="ORF">FNU79_18380</name>
</gene>
<keyword evidence="2" id="KW-0812">Transmembrane</keyword>
<feature type="transmembrane region" description="Helical" evidence="2">
    <location>
        <begin position="72"/>
        <end position="90"/>
    </location>
</feature>
<evidence type="ECO:0000256" key="1">
    <source>
        <dbReference type="SAM" id="MobiDB-lite"/>
    </source>
</evidence>
<dbReference type="AlphaFoldDB" id="A0A553UFR9"/>
<accession>A0A553UFR9</accession>
<evidence type="ECO:0000313" key="3">
    <source>
        <dbReference type="EMBL" id="TSA79059.1"/>
    </source>
</evidence>
<proteinExistence type="predicted"/>
<evidence type="ECO:0000256" key="2">
    <source>
        <dbReference type="SAM" id="Phobius"/>
    </source>
</evidence>
<dbReference type="OrthoDB" id="941984at2"/>